<feature type="compositionally biased region" description="Basic and acidic residues" evidence="6">
    <location>
        <begin position="33"/>
        <end position="42"/>
    </location>
</feature>
<feature type="compositionally biased region" description="Basic residues" evidence="6">
    <location>
        <begin position="253"/>
        <end position="263"/>
    </location>
</feature>
<feature type="compositionally biased region" description="Polar residues" evidence="6">
    <location>
        <begin position="548"/>
        <end position="558"/>
    </location>
</feature>
<dbReference type="GO" id="GO:0008270">
    <property type="term" value="F:zinc ion binding"/>
    <property type="evidence" value="ECO:0007669"/>
    <property type="project" value="UniProtKB-KW"/>
</dbReference>
<evidence type="ECO:0000256" key="3">
    <source>
        <dbReference type="ARBA" id="ARBA00022833"/>
    </source>
</evidence>
<keyword evidence="3" id="KW-0862">Zinc</keyword>
<organism evidence="8 9">
    <name type="scientific">Aegilops tauschii subsp. strangulata</name>
    <name type="common">Goatgrass</name>
    <dbReference type="NCBI Taxonomy" id="200361"/>
    <lineage>
        <taxon>Eukaryota</taxon>
        <taxon>Viridiplantae</taxon>
        <taxon>Streptophyta</taxon>
        <taxon>Embryophyta</taxon>
        <taxon>Tracheophyta</taxon>
        <taxon>Spermatophyta</taxon>
        <taxon>Magnoliopsida</taxon>
        <taxon>Liliopsida</taxon>
        <taxon>Poales</taxon>
        <taxon>Poaceae</taxon>
        <taxon>BOP clade</taxon>
        <taxon>Pooideae</taxon>
        <taxon>Triticodae</taxon>
        <taxon>Triticeae</taxon>
        <taxon>Triticinae</taxon>
        <taxon>Aegilops</taxon>
    </lineage>
</organism>
<sequence>GRVRGDQGGVRADPGAGPGPRGQDHGAAAHPGPRREGDDTPRLRPGGAAARRHGQGAQGPRPAPGLAHLRRPLLALHAVAPELRPRRLWRRRHGALAAVGLLALVLGHAAGVLQEQQRQQWRRGGDGGRRGGAADEPGQRRRGPAVALLRRGLVADPRRAPPAGPARVPHRGRHGRRGRASAAPAVRRRRVPKPQRRRRRALPVRRRVGQRRARAPQERVGERALLRGRRRPRLEAVPLLRARVLQKRERLQVRARRPPRRPRRREDGPGRRGAAVPGLPPPLQVPAPGRGRRLRLLPHRLPPRLPLRGEQVPQLAPAAAAAAKRRPKGGGRGCRSSADAGRRRGAQVHEPPPSRPRRLREHDEPGVPADLPHLPGGQHLPRGGRLQLLQHLRPRPRRAHPLPAEAHVRVRHLRLPGDGEADPGQGQPALHLRRARARQALQGEGQGPRQVQEAAGREGGLLRLRVSHRAGRQRPLRSAPDCARMLQHSNSANEMLLRRKLEEQQQAVELQQAIELQSRRLMGLQLLDLKTRSAAAAAPTPIGKPFSPTHTTAATPTLESPPDSGEQGNGCGFLFPRNNAVNGADKDETSGDSTTSPNTDSDQSAEHNLPDSPFASPTKSGAFARDPFAPTESEIAAAAASTGCNAAYNGGINSNGARNGGINHHLLPPALDIPSPKPYFFPMSRLSSDHGAVGM</sequence>
<keyword evidence="4" id="KW-0694">RNA-binding</keyword>
<feature type="compositionally biased region" description="Basic residues" evidence="6">
    <location>
        <begin position="168"/>
        <end position="179"/>
    </location>
</feature>
<evidence type="ECO:0000256" key="7">
    <source>
        <dbReference type="SAM" id="Phobius"/>
    </source>
</evidence>
<dbReference type="GO" id="GO:0003677">
    <property type="term" value="F:DNA binding"/>
    <property type="evidence" value="ECO:0007669"/>
    <property type="project" value="UniProtKB-KW"/>
</dbReference>
<reference evidence="9" key="1">
    <citation type="journal article" date="2014" name="Science">
        <title>Ancient hybridizations among the ancestral genomes of bread wheat.</title>
        <authorList>
            <consortium name="International Wheat Genome Sequencing Consortium,"/>
            <person name="Marcussen T."/>
            <person name="Sandve S.R."/>
            <person name="Heier L."/>
            <person name="Spannagl M."/>
            <person name="Pfeifer M."/>
            <person name="Jakobsen K.S."/>
            <person name="Wulff B.B."/>
            <person name="Steuernagel B."/>
            <person name="Mayer K.F."/>
            <person name="Olsen O.A."/>
        </authorList>
    </citation>
    <scope>NUCLEOTIDE SEQUENCE [LARGE SCALE GENOMIC DNA]</scope>
    <source>
        <strain evidence="9">cv. AL8/78</strain>
    </source>
</reference>
<dbReference type="GO" id="GO:0003723">
    <property type="term" value="F:RNA binding"/>
    <property type="evidence" value="ECO:0007669"/>
    <property type="project" value="UniProtKB-KW"/>
</dbReference>
<reference evidence="8" key="3">
    <citation type="journal article" date="2017" name="Nature">
        <title>Genome sequence of the progenitor of the wheat D genome Aegilops tauschii.</title>
        <authorList>
            <person name="Luo M.C."/>
            <person name="Gu Y.Q."/>
            <person name="Puiu D."/>
            <person name="Wang H."/>
            <person name="Twardziok S.O."/>
            <person name="Deal K.R."/>
            <person name="Huo N."/>
            <person name="Zhu T."/>
            <person name="Wang L."/>
            <person name="Wang Y."/>
            <person name="McGuire P.E."/>
            <person name="Liu S."/>
            <person name="Long H."/>
            <person name="Ramasamy R.K."/>
            <person name="Rodriguez J.C."/>
            <person name="Van S.L."/>
            <person name="Yuan L."/>
            <person name="Wang Z."/>
            <person name="Xia Z."/>
            <person name="Xiao L."/>
            <person name="Anderson O.D."/>
            <person name="Ouyang S."/>
            <person name="Liang Y."/>
            <person name="Zimin A.V."/>
            <person name="Pertea G."/>
            <person name="Qi P."/>
            <person name="Bennetzen J.L."/>
            <person name="Dai X."/>
            <person name="Dawson M.W."/>
            <person name="Muller H.G."/>
            <person name="Kugler K."/>
            <person name="Rivarola-Duarte L."/>
            <person name="Spannagl M."/>
            <person name="Mayer K.F.X."/>
            <person name="Lu F.H."/>
            <person name="Bevan M.W."/>
            <person name="Leroy P."/>
            <person name="Li P."/>
            <person name="You F.M."/>
            <person name="Sun Q."/>
            <person name="Liu Z."/>
            <person name="Lyons E."/>
            <person name="Wicker T."/>
            <person name="Salzberg S.L."/>
            <person name="Devos K.M."/>
            <person name="Dvorak J."/>
        </authorList>
    </citation>
    <scope>NUCLEOTIDE SEQUENCE [LARGE SCALE GENOMIC DNA]</scope>
    <source>
        <strain evidence="8">cv. AL8/78</strain>
    </source>
</reference>
<feature type="transmembrane region" description="Helical" evidence="7">
    <location>
        <begin position="94"/>
        <end position="113"/>
    </location>
</feature>
<feature type="region of interest" description="Disordered" evidence="6">
    <location>
        <begin position="303"/>
        <end position="382"/>
    </location>
</feature>
<evidence type="ECO:0000256" key="2">
    <source>
        <dbReference type="ARBA" id="ARBA00022771"/>
    </source>
</evidence>
<feature type="compositionally biased region" description="Low complexity" evidence="6">
    <location>
        <begin position="371"/>
        <end position="382"/>
    </location>
</feature>
<dbReference type="PANTHER" id="PTHR24009">
    <property type="entry name" value="RNA-BINDING (RRM/RBD/RNP MOTIFS)"/>
    <property type="match status" value="1"/>
</dbReference>
<keyword evidence="7" id="KW-0472">Membrane</keyword>
<dbReference type="PANTHER" id="PTHR24009:SF3">
    <property type="entry name" value="RNA-BINDING (RRM_RBD_RNP MOTIFS) FAMILY PROTEIN-RELATED"/>
    <property type="match status" value="1"/>
</dbReference>
<feature type="compositionally biased region" description="Basic and acidic residues" evidence="6">
    <location>
        <begin position="215"/>
        <end position="224"/>
    </location>
</feature>
<evidence type="ECO:0000256" key="6">
    <source>
        <dbReference type="SAM" id="MobiDB-lite"/>
    </source>
</evidence>
<feature type="region of interest" description="Disordered" evidence="6">
    <location>
        <begin position="114"/>
        <end position="224"/>
    </location>
</feature>
<keyword evidence="7" id="KW-0812">Transmembrane</keyword>
<feature type="compositionally biased region" description="Basic and acidic residues" evidence="6">
    <location>
        <begin position="123"/>
        <end position="139"/>
    </location>
</feature>
<feature type="region of interest" description="Disordered" evidence="6">
    <location>
        <begin position="1"/>
        <end position="66"/>
    </location>
</feature>
<name>A0A453ANB9_AEGTS</name>
<protein>
    <submittedName>
        <fullName evidence="8">Uncharacterized protein</fullName>
    </submittedName>
</protein>
<keyword evidence="2" id="KW-0863">Zinc-finger</keyword>
<dbReference type="Gramene" id="AET2Gv20206100.9">
    <property type="protein sequence ID" value="AET2Gv20206100.9"/>
    <property type="gene ID" value="AET2Gv20206100"/>
</dbReference>
<dbReference type="AlphaFoldDB" id="A0A453ANB9"/>
<feature type="compositionally biased region" description="Polar residues" evidence="6">
    <location>
        <begin position="591"/>
        <end position="602"/>
    </location>
</feature>
<accession>A0A453ANB9</accession>
<dbReference type="EnsemblPlants" id="AET2Gv20206100.9">
    <property type="protein sequence ID" value="AET2Gv20206100.9"/>
    <property type="gene ID" value="AET2Gv20206100"/>
</dbReference>
<keyword evidence="7" id="KW-1133">Transmembrane helix</keyword>
<reference evidence="9" key="2">
    <citation type="journal article" date="2017" name="Nat. Plants">
        <title>The Aegilops tauschii genome reveals multiple impacts of transposons.</title>
        <authorList>
            <person name="Zhao G."/>
            <person name="Zou C."/>
            <person name="Li K."/>
            <person name="Wang K."/>
            <person name="Li T."/>
            <person name="Gao L."/>
            <person name="Zhang X."/>
            <person name="Wang H."/>
            <person name="Yang Z."/>
            <person name="Liu X."/>
            <person name="Jiang W."/>
            <person name="Mao L."/>
            <person name="Kong X."/>
            <person name="Jiao Y."/>
            <person name="Jia J."/>
        </authorList>
    </citation>
    <scope>NUCLEOTIDE SEQUENCE [LARGE SCALE GENOMIC DNA]</scope>
    <source>
        <strain evidence="9">cv. AL8/78</strain>
    </source>
</reference>
<dbReference type="Proteomes" id="UP000015105">
    <property type="component" value="Chromosome 2D"/>
</dbReference>
<evidence type="ECO:0000313" key="8">
    <source>
        <dbReference type="EnsemblPlants" id="AET2Gv20206100.9"/>
    </source>
</evidence>
<feature type="compositionally biased region" description="Basic residues" evidence="6">
    <location>
        <begin position="186"/>
        <end position="214"/>
    </location>
</feature>
<evidence type="ECO:0000256" key="4">
    <source>
        <dbReference type="ARBA" id="ARBA00022884"/>
    </source>
</evidence>
<reference evidence="8" key="5">
    <citation type="journal article" date="2021" name="G3 (Bethesda)">
        <title>Aegilops tauschii genome assembly Aet v5.0 features greater sequence contiguity and improved annotation.</title>
        <authorList>
            <person name="Wang L."/>
            <person name="Zhu T."/>
            <person name="Rodriguez J.C."/>
            <person name="Deal K.R."/>
            <person name="Dubcovsky J."/>
            <person name="McGuire P.E."/>
            <person name="Lux T."/>
            <person name="Spannagl M."/>
            <person name="Mayer K.F.X."/>
            <person name="Baldrich P."/>
            <person name="Meyers B.C."/>
            <person name="Huo N."/>
            <person name="Gu Y.Q."/>
            <person name="Zhou H."/>
            <person name="Devos K.M."/>
            <person name="Bennetzen J.L."/>
            <person name="Unver T."/>
            <person name="Budak H."/>
            <person name="Gulick P.J."/>
            <person name="Galiba G."/>
            <person name="Kalapos B."/>
            <person name="Nelson D.R."/>
            <person name="Li P."/>
            <person name="You F.M."/>
            <person name="Luo M.C."/>
            <person name="Dvorak J."/>
        </authorList>
    </citation>
    <scope>NUCLEOTIDE SEQUENCE [LARGE SCALE GENOMIC DNA]</scope>
    <source>
        <strain evidence="8">cv. AL8/78</strain>
    </source>
</reference>
<reference evidence="8" key="4">
    <citation type="submission" date="2019-03" db="UniProtKB">
        <authorList>
            <consortium name="EnsemblPlants"/>
        </authorList>
    </citation>
    <scope>IDENTIFICATION</scope>
</reference>
<keyword evidence="5" id="KW-0238">DNA-binding</keyword>
<evidence type="ECO:0000256" key="1">
    <source>
        <dbReference type="ARBA" id="ARBA00022723"/>
    </source>
</evidence>
<proteinExistence type="predicted"/>
<keyword evidence="9" id="KW-1185">Reference proteome</keyword>
<evidence type="ECO:0000256" key="5">
    <source>
        <dbReference type="ARBA" id="ARBA00023125"/>
    </source>
</evidence>
<feature type="region of interest" description="Disordered" evidence="6">
    <location>
        <begin position="537"/>
        <end position="626"/>
    </location>
</feature>
<evidence type="ECO:0000313" key="9">
    <source>
        <dbReference type="Proteomes" id="UP000015105"/>
    </source>
</evidence>
<feature type="region of interest" description="Disordered" evidence="6">
    <location>
        <begin position="250"/>
        <end position="290"/>
    </location>
</feature>
<keyword evidence="1" id="KW-0479">Metal-binding</keyword>